<feature type="region of interest" description="Disordered" evidence="1">
    <location>
        <begin position="316"/>
        <end position="349"/>
    </location>
</feature>
<dbReference type="AlphaFoldDB" id="A0A1Y5IC10"/>
<reference evidence="2" key="1">
    <citation type="submission" date="2017-04" db="EMBL/GenBank/DDBJ databases">
        <title>Population genomics of picophytoplankton unveils novel chromosome hypervariability.</title>
        <authorList>
            <consortium name="DOE Joint Genome Institute"/>
            <person name="Blanc-Mathieu R."/>
            <person name="Krasovec M."/>
            <person name="Hebrard M."/>
            <person name="Yau S."/>
            <person name="Desgranges E."/>
            <person name="Martin J."/>
            <person name="Schackwitz W."/>
            <person name="Kuo A."/>
            <person name="Salin G."/>
            <person name="Donnadieu C."/>
            <person name="Desdevises Y."/>
            <person name="Sanchez-Ferandin S."/>
            <person name="Moreau H."/>
            <person name="Rivals E."/>
            <person name="Grigoriev I.V."/>
            <person name="Grimsley N."/>
            <person name="Eyre-Walker A."/>
            <person name="Piganeau G."/>
        </authorList>
    </citation>
    <scope>NUCLEOTIDE SEQUENCE [LARGE SCALE GENOMIC DNA]</scope>
    <source>
        <strain evidence="2">RCC 1115</strain>
    </source>
</reference>
<dbReference type="InterPro" id="IPR011990">
    <property type="entry name" value="TPR-like_helical_dom_sf"/>
</dbReference>
<dbReference type="Proteomes" id="UP000195557">
    <property type="component" value="Unassembled WGS sequence"/>
</dbReference>
<feature type="compositionally biased region" description="Polar residues" evidence="1">
    <location>
        <begin position="336"/>
        <end position="347"/>
    </location>
</feature>
<dbReference type="SUPFAM" id="SSF48452">
    <property type="entry name" value="TPR-like"/>
    <property type="match status" value="1"/>
</dbReference>
<evidence type="ECO:0000313" key="2">
    <source>
        <dbReference type="EMBL" id="OUS47130.1"/>
    </source>
</evidence>
<feature type="region of interest" description="Disordered" evidence="1">
    <location>
        <begin position="367"/>
        <end position="401"/>
    </location>
</feature>
<accession>A0A1Y5IC10</accession>
<gene>
    <name evidence="2" type="ORF">BE221DRAFT_73168</name>
</gene>
<evidence type="ECO:0008006" key="3">
    <source>
        <dbReference type="Google" id="ProtNLM"/>
    </source>
</evidence>
<dbReference type="EMBL" id="KZ155780">
    <property type="protein sequence ID" value="OUS47130.1"/>
    <property type="molecule type" value="Genomic_DNA"/>
</dbReference>
<protein>
    <recommendedName>
        <fullName evidence="3">Tetratricopeptide repeat</fullName>
    </recommendedName>
</protein>
<proteinExistence type="predicted"/>
<evidence type="ECO:0000256" key="1">
    <source>
        <dbReference type="SAM" id="MobiDB-lite"/>
    </source>
</evidence>
<organism evidence="2">
    <name type="scientific">Ostreococcus tauri</name>
    <name type="common">Marine green alga</name>
    <dbReference type="NCBI Taxonomy" id="70448"/>
    <lineage>
        <taxon>Eukaryota</taxon>
        <taxon>Viridiplantae</taxon>
        <taxon>Chlorophyta</taxon>
        <taxon>Mamiellophyceae</taxon>
        <taxon>Mamiellales</taxon>
        <taxon>Bathycoccaceae</taxon>
        <taxon>Ostreococcus</taxon>
    </lineage>
</organism>
<dbReference type="Gene3D" id="1.25.40.10">
    <property type="entry name" value="Tetratricopeptide repeat domain"/>
    <property type="match status" value="1"/>
</dbReference>
<sequence length="652" mass="68811">MFDDDCDSLEEALERDAARASWLRVAERASTIGAVVAGVASVVTSEVALGGVAGALPIAGAIARRARRRCAERARETVRERRREETLALRAKAARSVTIEESAKRMAPAAARAVRQDVAPVLMELAERLAQVERAQVEAAKTAAKTARDSGAVAGMLARDVAAARVDAREGIASVREEFRSTASAATSELKRELTMLWELVETVEKDAAALREPMEALAEEIRGVVDGAVREIVASASVADGSAAGGRLTEDEMAALRADVAEAASAKVREAVERALQSTPIAVSDSAAAVQLASTLDDSQWNAMIGRLSAIEAGQGESRNAVEQSGRSDEMASGHQPSRSEPTAKTMNADATREEAFANMQALLNSKAPTGSGTEEPKTPSVSAGLSGETAERQTGEEEEVWDPFLRAADPENVAKYEAEMRAAEAANDVAATRDEPKDEFDTYSERGLESLRAGRDLARRGGKDVDMLEDADERFAEAIKDFERAASAAEPAAASRAAGNLGNAYLARGRVQAVLADMAFKEAQLARDRRVNAGLEGTGEIGITAKAKALAGWGTALSLRSELVLSTQGATADAESLAMAAAEKFRAAADIEPESPKIYTSWGDALRLGASLGPARDEDERLQQARGCYAEALRLAPEYAPAIAALDAMT</sequence>
<name>A0A1Y5IC10_OSTTA</name>